<evidence type="ECO:0000256" key="2">
    <source>
        <dbReference type="ARBA" id="ARBA00022803"/>
    </source>
</evidence>
<name>A0A5C6XKE2_9DELT</name>
<comment type="caution">
    <text evidence="6">The sequence shown here is derived from an EMBL/GenBank/DDBJ whole genome shotgun (WGS) entry which is preliminary data.</text>
</comment>
<dbReference type="Proteomes" id="UP000321412">
    <property type="component" value="Unassembled WGS sequence"/>
</dbReference>
<dbReference type="PANTHER" id="PTHR44943">
    <property type="entry name" value="CELLULOSE SYNTHASE OPERON PROTEIN C"/>
    <property type="match status" value="1"/>
</dbReference>
<feature type="compositionally biased region" description="Basic and acidic residues" evidence="4">
    <location>
        <begin position="617"/>
        <end position="638"/>
    </location>
</feature>
<proteinExistence type="predicted"/>
<keyword evidence="1" id="KW-0677">Repeat</keyword>
<dbReference type="PROSITE" id="PS50293">
    <property type="entry name" value="TPR_REGION"/>
    <property type="match status" value="1"/>
</dbReference>
<dbReference type="SMART" id="SM00028">
    <property type="entry name" value="TPR"/>
    <property type="match status" value="3"/>
</dbReference>
<evidence type="ECO:0000313" key="7">
    <source>
        <dbReference type="Proteomes" id="UP000321412"/>
    </source>
</evidence>
<dbReference type="PROSITE" id="PS50005">
    <property type="entry name" value="TPR"/>
    <property type="match status" value="2"/>
</dbReference>
<dbReference type="EMBL" id="VOSM01000002">
    <property type="protein sequence ID" value="TXD38610.1"/>
    <property type="molecule type" value="Genomic_DNA"/>
</dbReference>
<dbReference type="PANTHER" id="PTHR44943:SF8">
    <property type="entry name" value="TPR REPEAT-CONTAINING PROTEIN MJ0263"/>
    <property type="match status" value="1"/>
</dbReference>
<dbReference type="Pfam" id="PF00069">
    <property type="entry name" value="Pkinase"/>
    <property type="match status" value="1"/>
</dbReference>
<reference evidence="6 7" key="1">
    <citation type="submission" date="2019-08" db="EMBL/GenBank/DDBJ databases">
        <title>Bradymonadales sp. TMQ4.</title>
        <authorList>
            <person name="Liang Q."/>
        </authorList>
    </citation>
    <scope>NUCLEOTIDE SEQUENCE [LARGE SCALE GENOMIC DNA]</scope>
    <source>
        <strain evidence="6 7">TMQ4</strain>
    </source>
</reference>
<feature type="compositionally biased region" description="Polar residues" evidence="4">
    <location>
        <begin position="589"/>
        <end position="600"/>
    </location>
</feature>
<evidence type="ECO:0000256" key="1">
    <source>
        <dbReference type="ARBA" id="ARBA00022737"/>
    </source>
</evidence>
<protein>
    <submittedName>
        <fullName evidence="6">Tetratricopeptide repeat protein</fullName>
    </submittedName>
</protein>
<accession>A0A5C6XKE2</accession>
<feature type="domain" description="Protein kinase" evidence="5">
    <location>
        <begin position="47"/>
        <end position="315"/>
    </location>
</feature>
<evidence type="ECO:0000313" key="6">
    <source>
        <dbReference type="EMBL" id="TXD38610.1"/>
    </source>
</evidence>
<evidence type="ECO:0000256" key="3">
    <source>
        <dbReference type="PROSITE-ProRule" id="PRU00339"/>
    </source>
</evidence>
<keyword evidence="2 3" id="KW-0802">TPR repeat</keyword>
<dbReference type="InterPro" id="IPR000719">
    <property type="entry name" value="Prot_kinase_dom"/>
</dbReference>
<organism evidence="6 7">
    <name type="scientific">Lujinxingia vulgaris</name>
    <dbReference type="NCBI Taxonomy" id="2600176"/>
    <lineage>
        <taxon>Bacteria</taxon>
        <taxon>Deltaproteobacteria</taxon>
        <taxon>Bradymonadales</taxon>
        <taxon>Lujinxingiaceae</taxon>
        <taxon>Lujinxingia</taxon>
    </lineage>
</organism>
<dbReference type="Pfam" id="PF13174">
    <property type="entry name" value="TPR_6"/>
    <property type="match status" value="1"/>
</dbReference>
<dbReference type="SUPFAM" id="SSF48452">
    <property type="entry name" value="TPR-like"/>
    <property type="match status" value="1"/>
</dbReference>
<feature type="compositionally biased region" description="Basic and acidic residues" evidence="4">
    <location>
        <begin position="890"/>
        <end position="899"/>
    </location>
</feature>
<dbReference type="InterPro" id="IPR051685">
    <property type="entry name" value="Ycf3/AcsC/BcsC/TPR_MFPF"/>
</dbReference>
<dbReference type="AlphaFoldDB" id="A0A5C6XKE2"/>
<dbReference type="InterPro" id="IPR011009">
    <property type="entry name" value="Kinase-like_dom_sf"/>
</dbReference>
<dbReference type="GO" id="GO:0004672">
    <property type="term" value="F:protein kinase activity"/>
    <property type="evidence" value="ECO:0007669"/>
    <property type="project" value="InterPro"/>
</dbReference>
<dbReference type="SMART" id="SM00220">
    <property type="entry name" value="S_TKc"/>
    <property type="match status" value="1"/>
</dbReference>
<evidence type="ECO:0000256" key="4">
    <source>
        <dbReference type="SAM" id="MobiDB-lite"/>
    </source>
</evidence>
<feature type="repeat" description="TPR" evidence="3">
    <location>
        <begin position="892"/>
        <end position="925"/>
    </location>
</feature>
<dbReference type="GO" id="GO:0005524">
    <property type="term" value="F:ATP binding"/>
    <property type="evidence" value="ECO:0007669"/>
    <property type="project" value="InterPro"/>
</dbReference>
<dbReference type="OrthoDB" id="5338908at2"/>
<dbReference type="Gene3D" id="1.10.510.10">
    <property type="entry name" value="Transferase(Phosphotransferase) domain 1"/>
    <property type="match status" value="1"/>
</dbReference>
<evidence type="ECO:0000259" key="5">
    <source>
        <dbReference type="PROSITE" id="PS50011"/>
    </source>
</evidence>
<keyword evidence="7" id="KW-1185">Reference proteome</keyword>
<dbReference type="InterPro" id="IPR019734">
    <property type="entry name" value="TPR_rpt"/>
</dbReference>
<dbReference type="InterPro" id="IPR011990">
    <property type="entry name" value="TPR-like_helical_dom_sf"/>
</dbReference>
<dbReference type="Pfam" id="PF13432">
    <property type="entry name" value="TPR_16"/>
    <property type="match status" value="1"/>
</dbReference>
<feature type="repeat" description="TPR" evidence="3">
    <location>
        <begin position="960"/>
        <end position="993"/>
    </location>
</feature>
<feature type="region of interest" description="Disordered" evidence="4">
    <location>
        <begin position="843"/>
        <end position="899"/>
    </location>
</feature>
<dbReference type="Gene3D" id="1.25.40.10">
    <property type="entry name" value="Tetratricopeptide repeat domain"/>
    <property type="match status" value="1"/>
</dbReference>
<gene>
    <name evidence="6" type="ORF">FRC98_06935</name>
</gene>
<feature type="region of interest" description="Disordered" evidence="4">
    <location>
        <begin position="342"/>
        <end position="648"/>
    </location>
</feature>
<feature type="compositionally biased region" description="Basic and acidic residues" evidence="4">
    <location>
        <begin position="871"/>
        <end position="883"/>
    </location>
</feature>
<sequence length="1008" mass="107684">MSVKYCPTCKAQFEGEEIFCPHDGTRLLTKKRDTPGRLAGSSLHGVVNLEAFLSADHLGELYRGRMLTDGTDVQVRVFHRTYTTASLAAARATLDSLKAGAPLPPQILSAAGLFTDQLPHFIAEELAAGESLDQVIKTRGPLPWREALAVGCKLARALDWLAAKGFRPLGVSPGSVYIDAERSDVQLGSWLLGELASDLPAIDSSTPREALPLWLDYVAPELLRDRNADAGAAAVFSVGAVIYRALTGQTPLPADATPEALFDKDHYPPVPSFDGIDLEGAPESLRALLRMSLARDPARRFQAPAAIIAALSNVLGSSPDEVAPPLEAAARAVFNRPGDTGPVALPAYTSPENADDAAIDSVGHTEPQHERHTMLGMPAVAQEEELPSGSSPADEDVPPRVIIDDPGQERPPVTTAPYGEGAFDEPEEPGARTAPLNAVASAEDGAATREPDAADDSQQEASASTAPLNAVAHTEEATPATDAPEEEPNEDTTPSNAASPDDTPAEGGEKKTLMMTAVSVQTLADEVDTGGASPTAEATKADDTDDADELSDASPKLSGEATARPAASRDEPAGPSIVVADDLQGESAEPSSAGETTTDEASPAKRAAEDASIVVDDALKDGDSKQDSDGTTDARADAAEVSTARNAAVSEDVGKLNIGFVSASRSASTEDIDAGWFSDSEDAWANEALREAHDRTRSREKLARVIIVVLLVAAFIAVLVFTQSYEPEEEAEPGTSEREVEQPSVDLERLEAQFEDAMARGALIHPRSNSALQYLTELKRHAPERYEAHRADFVAAADEASRNAEGEERWQEARDLSGFASQHAPDDAALRERAEAVQARYVETLEGESPSPSDDAKGGTSTSSNTASKKRASDTPSRDERSRPTPTPRVDAEASYREGRQAYARGDFEAARTAFERTLSASPNHAGANAGLGQILFDQANMRDAERYQLRAVQARPDNIEYRLQLGTVYFRLERFQDAIRTWEEVLNRDPNNSDAQRFIELAQRRVN</sequence>
<dbReference type="PROSITE" id="PS50011">
    <property type="entry name" value="PROTEIN_KINASE_DOM"/>
    <property type="match status" value="1"/>
</dbReference>
<dbReference type="SUPFAM" id="SSF56112">
    <property type="entry name" value="Protein kinase-like (PK-like)"/>
    <property type="match status" value="1"/>
</dbReference>